<keyword evidence="2" id="KW-1185">Reference proteome</keyword>
<organism evidence="1 2">
    <name type="scientific">Morchella conica CCBAS932</name>
    <dbReference type="NCBI Taxonomy" id="1392247"/>
    <lineage>
        <taxon>Eukaryota</taxon>
        <taxon>Fungi</taxon>
        <taxon>Dikarya</taxon>
        <taxon>Ascomycota</taxon>
        <taxon>Pezizomycotina</taxon>
        <taxon>Pezizomycetes</taxon>
        <taxon>Pezizales</taxon>
        <taxon>Morchellaceae</taxon>
        <taxon>Morchella</taxon>
    </lineage>
</organism>
<dbReference type="AlphaFoldDB" id="A0A3N4KSG3"/>
<accession>A0A3N4KSG3</accession>
<name>A0A3N4KSG3_9PEZI</name>
<evidence type="ECO:0000313" key="1">
    <source>
        <dbReference type="EMBL" id="RPB13447.1"/>
    </source>
</evidence>
<dbReference type="InParanoid" id="A0A3N4KSG3"/>
<dbReference type="OrthoDB" id="5330865at2759"/>
<evidence type="ECO:0000313" key="2">
    <source>
        <dbReference type="Proteomes" id="UP000277580"/>
    </source>
</evidence>
<dbReference type="Proteomes" id="UP000277580">
    <property type="component" value="Unassembled WGS sequence"/>
</dbReference>
<sequence>MSFSVLLKSPREYLRFNISSPSVKPQTMVCHSTPVGITLTTYSYTPACFEKPEQAKVNTSFTFNTEYSVRHTLAYWIHTGAGNYIDLDLLFCDAFQEPHWSGLSKSGLENLETTLRERKVEAVVQVVESLEALWKKGVYPPHQGDLWLISTAYEVWNGLTEQVWELHLLKHQKCSFDDSPGAPSPQSQIFNPAERDIQQKELEDFDGSSDGQYINRYCWMTGNLDGALTLPGMATRPEEDNIPAPNLSSPEIVSAALSYWDKKNKDSDYCDLEYLSYLWSEKFGGDWETSHNHLQGLGIRKSVAGWEIVLGLRQVLLERMFPPRDKIVSMVQKSFTKWNRCSHDVQLRIDQALLRLRVEEPQNRIPKWERNQSSGALLMKVGYDKRMRKVFSKDFFERRKASGGFQVKRVDWTGVRVNPRWEQTDVVEGIP</sequence>
<dbReference type="EMBL" id="ML119123">
    <property type="protein sequence ID" value="RPB13447.1"/>
    <property type="molecule type" value="Genomic_DNA"/>
</dbReference>
<reference evidence="1 2" key="1">
    <citation type="journal article" date="2018" name="Nat. Ecol. Evol.">
        <title>Pezizomycetes genomes reveal the molecular basis of ectomycorrhizal truffle lifestyle.</title>
        <authorList>
            <person name="Murat C."/>
            <person name="Payen T."/>
            <person name="Noel B."/>
            <person name="Kuo A."/>
            <person name="Morin E."/>
            <person name="Chen J."/>
            <person name="Kohler A."/>
            <person name="Krizsan K."/>
            <person name="Balestrini R."/>
            <person name="Da Silva C."/>
            <person name="Montanini B."/>
            <person name="Hainaut M."/>
            <person name="Levati E."/>
            <person name="Barry K.W."/>
            <person name="Belfiori B."/>
            <person name="Cichocki N."/>
            <person name="Clum A."/>
            <person name="Dockter R.B."/>
            <person name="Fauchery L."/>
            <person name="Guy J."/>
            <person name="Iotti M."/>
            <person name="Le Tacon F."/>
            <person name="Lindquist E.A."/>
            <person name="Lipzen A."/>
            <person name="Malagnac F."/>
            <person name="Mello A."/>
            <person name="Molinier V."/>
            <person name="Miyauchi S."/>
            <person name="Poulain J."/>
            <person name="Riccioni C."/>
            <person name="Rubini A."/>
            <person name="Sitrit Y."/>
            <person name="Splivallo R."/>
            <person name="Traeger S."/>
            <person name="Wang M."/>
            <person name="Zifcakova L."/>
            <person name="Wipf D."/>
            <person name="Zambonelli A."/>
            <person name="Paolocci F."/>
            <person name="Nowrousian M."/>
            <person name="Ottonello S."/>
            <person name="Baldrian P."/>
            <person name="Spatafora J.W."/>
            <person name="Henrissat B."/>
            <person name="Nagy L.G."/>
            <person name="Aury J.M."/>
            <person name="Wincker P."/>
            <person name="Grigoriev I.V."/>
            <person name="Bonfante P."/>
            <person name="Martin F.M."/>
        </authorList>
    </citation>
    <scope>NUCLEOTIDE SEQUENCE [LARGE SCALE GENOMIC DNA]</scope>
    <source>
        <strain evidence="1 2">CCBAS932</strain>
    </source>
</reference>
<proteinExistence type="predicted"/>
<protein>
    <submittedName>
        <fullName evidence="1">Uncharacterized protein</fullName>
    </submittedName>
</protein>
<gene>
    <name evidence="1" type="ORF">P167DRAFT_573467</name>
</gene>